<dbReference type="GO" id="GO:0005829">
    <property type="term" value="C:cytosol"/>
    <property type="evidence" value="ECO:0007669"/>
    <property type="project" value="TreeGrafter"/>
</dbReference>
<keyword evidence="1" id="KW-0328">Glycosyltransferase</keyword>
<evidence type="ECO:0000256" key="3">
    <source>
        <dbReference type="ARBA" id="ARBA00022985"/>
    </source>
</evidence>
<protein>
    <recommendedName>
        <fullName evidence="7">Lipopolysaccharide heptosyltransferase 3</fullName>
        <ecNumber evidence="6">2.4.99.25</ecNumber>
    </recommendedName>
    <alternativeName>
        <fullName evidence="8">ADP-heptose:lipopolysaccharide heptosyltransferase III</fullName>
    </alternativeName>
</protein>
<dbReference type="Pfam" id="PF01075">
    <property type="entry name" value="Glyco_transf_9"/>
    <property type="match status" value="1"/>
</dbReference>
<keyword evidence="2 9" id="KW-0808">Transferase</keyword>
<comment type="catalytic activity">
    <reaction evidence="5">
        <text>an L-alpha-D-Hep-(1-&gt;3)-4-O-phospho-L-alpha-D-Hep-(1-&gt;5)-[alpha-Kdo-(2-&gt;4)]-alpha-Kdo-(2-&gt;6)-lipid A + ADP-L-glycero-beta-D-manno-heptose = an L-alpha-D-Hep-(1-&gt;7)-L-alpha-D-Hep-(1-&gt;3)-4-O-phospho-L-alpha-D-Hep-(1-&gt;5)-[alpha-Kdo-(2-&gt;4)]-alpha-Kdo-(2-&gt;6)-lipid A + ADP + H(+)</text>
        <dbReference type="Rhea" id="RHEA:74095"/>
        <dbReference type="ChEBI" id="CHEBI:15378"/>
        <dbReference type="ChEBI" id="CHEBI:61506"/>
        <dbReference type="ChEBI" id="CHEBI:193070"/>
        <dbReference type="ChEBI" id="CHEBI:193071"/>
        <dbReference type="ChEBI" id="CHEBI:456216"/>
        <dbReference type="EC" id="2.4.99.25"/>
    </reaction>
</comment>
<evidence type="ECO:0000256" key="8">
    <source>
        <dbReference type="ARBA" id="ARBA00075031"/>
    </source>
</evidence>
<dbReference type="Gene3D" id="3.40.50.2000">
    <property type="entry name" value="Glycogen Phosphorylase B"/>
    <property type="match status" value="2"/>
</dbReference>
<evidence type="ECO:0000256" key="5">
    <source>
        <dbReference type="ARBA" id="ARBA00051369"/>
    </source>
</evidence>
<dbReference type="OrthoDB" id="9781892at2"/>
<dbReference type="GO" id="GO:0008713">
    <property type="term" value="F:ADP-heptose-lipopolysaccharide heptosyltransferase activity"/>
    <property type="evidence" value="ECO:0007669"/>
    <property type="project" value="TreeGrafter"/>
</dbReference>
<keyword evidence="10" id="KW-1185">Reference proteome</keyword>
<dbReference type="PANTHER" id="PTHR30160:SF1">
    <property type="entry name" value="LIPOPOLYSACCHARIDE 1,2-N-ACETYLGLUCOSAMINETRANSFERASE-RELATED"/>
    <property type="match status" value="1"/>
</dbReference>
<gene>
    <name evidence="9" type="ORF">CJD50_18185</name>
</gene>
<sequence length="358" mass="40747">MDKQYKRILVIKLRFHGDMLLTTPVISTLKQNYPDAQIDVLLYEDTMPILSENPEINALYGIKNRKTPTLERLKNVFATIGVLRKNHYDLVVNLTDQWPVAFLVRCLQTKNKISLQFQHRRSVLWTSCFRESVPPQGSHIVERNLSTLAPLGLKKVVTETTMGYQPEHWNNIQNKLSELGVDSHRYVVIQPTARQVFKCWDEEKFSAVIDSLEARGYRVVLTSGPSAGDITCVNKIKNHCQNKPVTELAGKTSFPELAALIDHAALFIGVDSAPMHISAALKTPIICLFGATDHRFWRPWSDNFIMFWAGDYQPMPKREDLDRHHKYLSCIPASEVIEATEKLLKSSSNESMSRNGSL</sequence>
<dbReference type="AlphaFoldDB" id="A0A2A2M9A8"/>
<dbReference type="Proteomes" id="UP000218796">
    <property type="component" value="Unassembled WGS sequence"/>
</dbReference>
<comment type="caution">
    <text evidence="9">The sequence shown here is derived from an EMBL/GenBank/DDBJ whole genome shotgun (WGS) entry which is preliminary data.</text>
</comment>
<dbReference type="NCBIfam" id="TIGR02201">
    <property type="entry name" value="heptsyl_trn_III"/>
    <property type="match status" value="1"/>
</dbReference>
<dbReference type="InterPro" id="IPR051199">
    <property type="entry name" value="LPS_LOS_Heptosyltrfase"/>
</dbReference>
<comment type="catalytic activity">
    <reaction evidence="4">
        <text>L-alpha-D-Hep-(1-&gt;3)-4-O-phospho-L-alpha-D-Hep-(1-&gt;5)-[alpha-Kdo-(2-&gt;4)]-alpha-Kdo-(2-&gt;6)-lipid A (E. coli) + ADP-L-glycero-beta-D-manno-heptose = L-alpha-D-Hep-(1-&gt;7)-L-alpha-D-Hep-(1-&gt;3)-4-O-phospho-L-alpha-D-Hep-(1-&gt;5)-[alpha-Kdo-(2-&gt;4)]-alpha-Kdo-(2-&gt;6)-lipid A (E. coli) + ADP + H(+)</text>
        <dbReference type="Rhea" id="RHEA:74099"/>
        <dbReference type="ChEBI" id="CHEBI:15378"/>
        <dbReference type="ChEBI" id="CHEBI:61506"/>
        <dbReference type="ChEBI" id="CHEBI:193075"/>
        <dbReference type="ChEBI" id="CHEBI:193076"/>
        <dbReference type="ChEBI" id="CHEBI:456216"/>
        <dbReference type="EC" id="2.4.99.25"/>
    </reaction>
</comment>
<dbReference type="RefSeq" id="WP_008815768.1">
    <property type="nucleotide sequence ID" value="NZ_CAUEKQ010000005.1"/>
</dbReference>
<dbReference type="EMBL" id="NQMS01000009">
    <property type="protein sequence ID" value="PAV94979.1"/>
    <property type="molecule type" value="Genomic_DNA"/>
</dbReference>
<reference evidence="9 10" key="1">
    <citation type="submission" date="2017-08" db="EMBL/GenBank/DDBJ databases">
        <title>Draft Genome Sequence of Hafnia alvei CITHA-6 Isolated from Raw Bovine Milk.</title>
        <authorList>
            <person name="Culligan E.P."/>
            <person name="Mcsweeney A."/>
            <person name="O'Doherty C."/>
            <person name="Gleeson E."/>
            <person name="O'Riordan D."/>
            <person name="Sleator R.D."/>
        </authorList>
    </citation>
    <scope>NUCLEOTIDE SEQUENCE [LARGE SCALE GENOMIC DNA]</scope>
    <source>
        <strain evidence="9 10">CITHA-6</strain>
    </source>
</reference>
<dbReference type="InterPro" id="IPR011916">
    <property type="entry name" value="LipoPS_heptosylTferase-III"/>
</dbReference>
<evidence type="ECO:0000256" key="4">
    <source>
        <dbReference type="ARBA" id="ARBA00051137"/>
    </source>
</evidence>
<dbReference type="GO" id="GO:0009244">
    <property type="term" value="P:lipopolysaccharide core region biosynthetic process"/>
    <property type="evidence" value="ECO:0007669"/>
    <property type="project" value="TreeGrafter"/>
</dbReference>
<evidence type="ECO:0000256" key="1">
    <source>
        <dbReference type="ARBA" id="ARBA00022676"/>
    </source>
</evidence>
<proteinExistence type="predicted"/>
<evidence type="ECO:0000256" key="6">
    <source>
        <dbReference type="ARBA" id="ARBA00066496"/>
    </source>
</evidence>
<dbReference type="NCBIfam" id="NF007742">
    <property type="entry name" value="PRK10422.1"/>
    <property type="match status" value="1"/>
</dbReference>
<dbReference type="CDD" id="cd03789">
    <property type="entry name" value="GT9_LPS_heptosyltransferase"/>
    <property type="match status" value="1"/>
</dbReference>
<evidence type="ECO:0000256" key="7">
    <source>
        <dbReference type="ARBA" id="ARBA00074396"/>
    </source>
</evidence>
<dbReference type="InterPro" id="IPR002201">
    <property type="entry name" value="Glyco_trans_9"/>
</dbReference>
<evidence type="ECO:0000256" key="2">
    <source>
        <dbReference type="ARBA" id="ARBA00022679"/>
    </source>
</evidence>
<keyword evidence="3" id="KW-0448">Lipopolysaccharide biosynthesis</keyword>
<dbReference type="SUPFAM" id="SSF53756">
    <property type="entry name" value="UDP-Glycosyltransferase/glycogen phosphorylase"/>
    <property type="match status" value="1"/>
</dbReference>
<dbReference type="PANTHER" id="PTHR30160">
    <property type="entry name" value="TETRAACYLDISACCHARIDE 4'-KINASE-RELATED"/>
    <property type="match status" value="1"/>
</dbReference>
<evidence type="ECO:0000313" key="10">
    <source>
        <dbReference type="Proteomes" id="UP000218796"/>
    </source>
</evidence>
<evidence type="ECO:0000313" key="9">
    <source>
        <dbReference type="EMBL" id="PAV94979.1"/>
    </source>
</evidence>
<accession>A0A2A2M9A8</accession>
<organism evidence="9 10">
    <name type="scientific">Hafnia paralvei</name>
    <dbReference type="NCBI Taxonomy" id="546367"/>
    <lineage>
        <taxon>Bacteria</taxon>
        <taxon>Pseudomonadati</taxon>
        <taxon>Pseudomonadota</taxon>
        <taxon>Gammaproteobacteria</taxon>
        <taxon>Enterobacterales</taxon>
        <taxon>Hafniaceae</taxon>
        <taxon>Hafnia</taxon>
    </lineage>
</organism>
<name>A0A2A2M9A8_9GAMM</name>
<dbReference type="FunFam" id="3.40.50.2000:FF:000191">
    <property type="entry name" value="Lipopolysaccharide core heptosyltransferase RfaQ"/>
    <property type="match status" value="1"/>
</dbReference>
<dbReference type="EC" id="2.4.99.25" evidence="6"/>